<dbReference type="Pfam" id="PF02888">
    <property type="entry name" value="CaMBD"/>
    <property type="match status" value="1"/>
</dbReference>
<keyword evidence="7" id="KW-0407">Ion channel</keyword>
<dbReference type="GO" id="GO:0005516">
    <property type="term" value="F:calmodulin binding"/>
    <property type="evidence" value="ECO:0007669"/>
    <property type="project" value="InterPro"/>
</dbReference>
<organism evidence="11 12">
    <name type="scientific">Rotaria sordida</name>
    <dbReference type="NCBI Taxonomy" id="392033"/>
    <lineage>
        <taxon>Eukaryota</taxon>
        <taxon>Metazoa</taxon>
        <taxon>Spiralia</taxon>
        <taxon>Gnathifera</taxon>
        <taxon>Rotifera</taxon>
        <taxon>Eurotatoria</taxon>
        <taxon>Bdelloidea</taxon>
        <taxon>Philodinida</taxon>
        <taxon>Philodinidae</taxon>
        <taxon>Rotaria</taxon>
    </lineage>
</organism>
<comment type="caution">
    <text evidence="11">The sequence shown here is derived from an EMBL/GenBank/DDBJ whole genome shotgun (WGS) entry which is preliminary data.</text>
</comment>
<dbReference type="InterPro" id="IPR035992">
    <property type="entry name" value="Ricin_B-like_lectins"/>
</dbReference>
<dbReference type="Gene3D" id="1.10.287.70">
    <property type="match status" value="2"/>
</dbReference>
<dbReference type="InterPro" id="IPR036122">
    <property type="entry name" value="CaM-bd_dom_sf"/>
</dbReference>
<feature type="domain" description="Chitin-binding type-2" evidence="9">
    <location>
        <begin position="247"/>
        <end position="295"/>
    </location>
</feature>
<dbReference type="PROSITE" id="PS50231">
    <property type="entry name" value="RICIN_B_LECTIN"/>
    <property type="match status" value="1"/>
</dbReference>
<dbReference type="PANTHER" id="PTHR10153">
    <property type="entry name" value="SMALL CONDUCTANCE CALCIUM-ACTIVATED POTASSIUM CHANNEL"/>
    <property type="match status" value="1"/>
</dbReference>
<dbReference type="Proteomes" id="UP000663882">
    <property type="component" value="Unassembled WGS sequence"/>
</dbReference>
<dbReference type="OrthoDB" id="73653at2759"/>
<dbReference type="GO" id="GO:0016286">
    <property type="term" value="F:small conductance calcium-activated potassium channel activity"/>
    <property type="evidence" value="ECO:0007669"/>
    <property type="project" value="InterPro"/>
</dbReference>
<comment type="subcellular location">
    <subcellularLocation>
        <location evidence="1">Membrane</location>
        <topology evidence="1">Multi-pass membrane protein</topology>
    </subcellularLocation>
</comment>
<name>A0A814SJX5_9BILA</name>
<dbReference type="GO" id="GO:0008061">
    <property type="term" value="F:chitin binding"/>
    <property type="evidence" value="ECO:0007669"/>
    <property type="project" value="InterPro"/>
</dbReference>
<reference evidence="11" key="1">
    <citation type="submission" date="2021-02" db="EMBL/GenBank/DDBJ databases">
        <authorList>
            <person name="Nowell W R."/>
        </authorList>
    </citation>
    <scope>NUCLEOTIDE SEQUENCE</scope>
</reference>
<keyword evidence="6 8" id="KW-0472">Membrane</keyword>
<keyword evidence="5" id="KW-0406">Ion transport</keyword>
<evidence type="ECO:0000256" key="5">
    <source>
        <dbReference type="ARBA" id="ARBA00023065"/>
    </source>
</evidence>
<dbReference type="InterPro" id="IPR015449">
    <property type="entry name" value="K_chnl_Ca-activ_SK"/>
</dbReference>
<dbReference type="SMART" id="SM00494">
    <property type="entry name" value="ChtBD2"/>
    <property type="match status" value="1"/>
</dbReference>
<evidence type="ECO:0000256" key="2">
    <source>
        <dbReference type="ARBA" id="ARBA00022448"/>
    </source>
</evidence>
<feature type="transmembrane region" description="Helical" evidence="8">
    <location>
        <begin position="101"/>
        <end position="120"/>
    </location>
</feature>
<feature type="transmembrane region" description="Helical" evidence="8">
    <location>
        <begin position="6"/>
        <end position="28"/>
    </location>
</feature>
<feature type="transmembrane region" description="Helical" evidence="8">
    <location>
        <begin position="132"/>
        <end position="157"/>
    </location>
</feature>
<dbReference type="SUPFAM" id="SSF57625">
    <property type="entry name" value="Invertebrate chitin-binding proteins"/>
    <property type="match status" value="1"/>
</dbReference>
<evidence type="ECO:0000313" key="10">
    <source>
        <dbReference type="EMBL" id="CAF1039332.1"/>
    </source>
</evidence>
<dbReference type="SUPFAM" id="SSF81327">
    <property type="entry name" value="Small-conductance potassium channel"/>
    <property type="match status" value="1"/>
</dbReference>
<evidence type="ECO:0000256" key="3">
    <source>
        <dbReference type="ARBA" id="ARBA00022692"/>
    </source>
</evidence>
<keyword evidence="3 8" id="KW-0812">Transmembrane</keyword>
<feature type="transmembrane region" description="Helical" evidence="8">
    <location>
        <begin position="72"/>
        <end position="89"/>
    </location>
</feature>
<dbReference type="SUPFAM" id="SSF50370">
    <property type="entry name" value="Ricin B-like lectins"/>
    <property type="match status" value="1"/>
</dbReference>
<dbReference type="Gene3D" id="2.80.10.50">
    <property type="match status" value="2"/>
</dbReference>
<evidence type="ECO:0000256" key="4">
    <source>
        <dbReference type="ARBA" id="ARBA00022989"/>
    </source>
</evidence>
<dbReference type="Gene3D" id="2.170.140.10">
    <property type="entry name" value="Chitin binding domain"/>
    <property type="match status" value="1"/>
</dbReference>
<evidence type="ECO:0000313" key="12">
    <source>
        <dbReference type="Proteomes" id="UP000663889"/>
    </source>
</evidence>
<evidence type="ECO:0000256" key="1">
    <source>
        <dbReference type="ARBA" id="ARBA00004141"/>
    </source>
</evidence>
<evidence type="ECO:0000256" key="8">
    <source>
        <dbReference type="SAM" id="Phobius"/>
    </source>
</evidence>
<dbReference type="Pfam" id="PF07885">
    <property type="entry name" value="Ion_trans_2"/>
    <property type="match status" value="1"/>
</dbReference>
<keyword evidence="2" id="KW-0813">Transport</keyword>
<dbReference type="CDD" id="cd00161">
    <property type="entry name" value="beta-trefoil_Ricin-like"/>
    <property type="match status" value="1"/>
</dbReference>
<dbReference type="Proteomes" id="UP000663889">
    <property type="component" value="Unassembled WGS sequence"/>
</dbReference>
<dbReference type="InterPro" id="IPR013099">
    <property type="entry name" value="K_chnl_dom"/>
</dbReference>
<evidence type="ECO:0000256" key="7">
    <source>
        <dbReference type="ARBA" id="ARBA00023303"/>
    </source>
</evidence>
<proteinExistence type="predicted"/>
<dbReference type="EMBL" id="CAJNOU010001077">
    <property type="protein sequence ID" value="CAF1146998.1"/>
    <property type="molecule type" value="Genomic_DNA"/>
</dbReference>
<keyword evidence="4 8" id="KW-1133">Transmembrane helix</keyword>
<evidence type="ECO:0000259" key="9">
    <source>
        <dbReference type="PROSITE" id="PS50940"/>
    </source>
</evidence>
<dbReference type="EMBL" id="CAJNOO010000812">
    <property type="protein sequence ID" value="CAF1039332.1"/>
    <property type="molecule type" value="Genomic_DNA"/>
</dbReference>
<dbReference type="Pfam" id="PF00652">
    <property type="entry name" value="Ricin_B_lectin"/>
    <property type="match status" value="1"/>
</dbReference>
<dbReference type="InterPro" id="IPR036508">
    <property type="entry name" value="Chitin-bd_dom_sf"/>
</dbReference>
<evidence type="ECO:0000256" key="6">
    <source>
        <dbReference type="ARBA" id="ARBA00023136"/>
    </source>
</evidence>
<dbReference type="InterPro" id="IPR002557">
    <property type="entry name" value="Chitin-bd_dom"/>
</dbReference>
<protein>
    <recommendedName>
        <fullName evidence="9">Chitin-binding type-2 domain-containing protein</fullName>
    </recommendedName>
</protein>
<dbReference type="Pfam" id="PF01607">
    <property type="entry name" value="CBM_14"/>
    <property type="match status" value="1"/>
</dbReference>
<dbReference type="InterPro" id="IPR000772">
    <property type="entry name" value="Ricin_B_lectin"/>
</dbReference>
<dbReference type="PROSITE" id="PS50940">
    <property type="entry name" value="CHIT_BIND_II"/>
    <property type="match status" value="1"/>
</dbReference>
<dbReference type="SMART" id="SM00458">
    <property type="entry name" value="RICIN"/>
    <property type="match status" value="1"/>
</dbReference>
<dbReference type="AlphaFoldDB" id="A0A814SJX5"/>
<gene>
    <name evidence="10" type="ORF">RFH988_LOCUS16133</name>
    <name evidence="11" type="ORF">SEV965_LOCUS18238</name>
</gene>
<dbReference type="GO" id="GO:0016020">
    <property type="term" value="C:membrane"/>
    <property type="evidence" value="ECO:0007669"/>
    <property type="project" value="UniProtKB-SubCell"/>
</dbReference>
<dbReference type="SUPFAM" id="SSF81324">
    <property type="entry name" value="Voltage-gated potassium channels"/>
    <property type="match status" value="1"/>
</dbReference>
<dbReference type="InterPro" id="IPR004178">
    <property type="entry name" value="CaM-bd_dom"/>
</dbReference>
<sequence length="430" mass="48889">MSGPTPIPLSFIPMDVALGLPMFARIYLLCRSITFHSRFLRDSSSRSLGYLNKVPINFFFIIKAYLEQSPALCLVIFFMLMFCIGSWSLRACNYTTTNQHLPIANAMWMFMTLFTTVGYGDLIPSTYCGRGVATITAIIGVMISAFLIAVLSQILLLNRWEKYIYNFGLNIEMAKTQKFYAANIIFYAWKVWRLNRSGMQRSIEYVYAQRKLFGAISNNQTLKQEQRQLADHNIGLAELMTAHLALGFVCPTDGLFLNPHDEHTYFRCVLGTAHLMPCPAGLVWDQSNRICEWPSVQAFRRFLITVGGNTTTGKCLDVAGGNAELHSQIQLFRCHGRQSQQFELHRDGTIRIMGKCLDIPDSKAYDHQSVQLFHCHSAQENQRFIIDAQNRIHVMGKCLDVPNGQIVNNNPLQLFRCHNEASQHFTLTSL</sequence>
<accession>A0A814SJX5</accession>
<evidence type="ECO:0000313" key="11">
    <source>
        <dbReference type="EMBL" id="CAF1146998.1"/>
    </source>
</evidence>
<dbReference type="GO" id="GO:0005576">
    <property type="term" value="C:extracellular region"/>
    <property type="evidence" value="ECO:0007669"/>
    <property type="project" value="InterPro"/>
</dbReference>